<keyword evidence="8" id="KW-1185">Reference proteome</keyword>
<keyword evidence="3 5" id="KW-0663">Pyridoxal phosphate</keyword>
<dbReference type="Gene3D" id="3.90.1150.10">
    <property type="entry name" value="Aspartate Aminotransferase, domain 1"/>
    <property type="match status" value="1"/>
</dbReference>
<evidence type="ECO:0000259" key="6">
    <source>
        <dbReference type="Pfam" id="PF01212"/>
    </source>
</evidence>
<dbReference type="EMBL" id="SORI01000020">
    <property type="protein sequence ID" value="TDY55953.1"/>
    <property type="molecule type" value="Genomic_DNA"/>
</dbReference>
<dbReference type="InterPro" id="IPR015424">
    <property type="entry name" value="PyrdxlP-dep_Trfase"/>
</dbReference>
<sequence length="463" mass="51206">MVTRVPPEPFRIKMVEPVHVPDQQERERALEAGHFNMFGLKSADVYIDLLTDSGTGAMSKQQWAAIMMGDEAYAGADSFYSLKKAVKDVLGFDYTIPVHQGRAAENVVFGSLVKEGDVIPFNMPFDTTRGHIFNAKASSVDCVIDEAFDRETPHPFKGNVDIAKLEKALADNRGRVPFIMVTITNNSGGGQPVSLKNLRDVSAVAKKHGIPLLLDAARMAENAWFIKNREPDCRDMTVAEILKATMDTADAITVSCKKDPLVNIGGLVACRTEEMYYKVVPRVILFEGFATYGGLAGRDLEALAVGLREMVNEQHLTHRIAQVRYLGELLTEGGVPCIQPIGGHAVFIDAGAFLPHIPQGSYPADVLSIEIYREGAVRGIGLGALAFENVDEKTGARTFPKLELYRLAINRRTYTNSHMEYVAETIINVYNRRDSIRYGLEITYEPPVKGLKHFLAHLRPKNL</sequence>
<comment type="similarity">
    <text evidence="2">Belongs to the beta-eliminating lyase family.</text>
</comment>
<comment type="cofactor">
    <cofactor evidence="1 5">
        <name>pyridoxal 5'-phosphate</name>
        <dbReference type="ChEBI" id="CHEBI:597326"/>
    </cofactor>
</comment>
<dbReference type="InterPro" id="IPR001597">
    <property type="entry name" value="ArAA_b-elim_lyase/Thr_aldolase"/>
</dbReference>
<dbReference type="AlphaFoldDB" id="A0A4R8M1N3"/>
<evidence type="ECO:0000256" key="5">
    <source>
        <dbReference type="PIRSR" id="PIRSR611166-50"/>
    </source>
</evidence>
<dbReference type="InterPro" id="IPR015422">
    <property type="entry name" value="PyrdxlP-dep_Trfase_small"/>
</dbReference>
<dbReference type="OrthoDB" id="9764079at2"/>
<name>A0A4R8M1N3_9BACT</name>
<feature type="modified residue" description="N6-(pyridoxal phosphate)lysine" evidence="5">
    <location>
        <position position="258"/>
    </location>
</feature>
<keyword evidence="4" id="KW-0456">Lyase</keyword>
<dbReference type="PIRSF" id="PIRSF001386">
    <property type="entry name" value="Trpase"/>
    <property type="match status" value="1"/>
</dbReference>
<proteinExistence type="inferred from homology"/>
<gene>
    <name evidence="7" type="ORF">C8D99_12034</name>
</gene>
<accession>A0A4R8M1N3</accession>
<dbReference type="PANTHER" id="PTHR32325">
    <property type="entry name" value="BETA-ELIMINATING LYASE-LIKE PROTEIN-RELATED"/>
    <property type="match status" value="1"/>
</dbReference>
<evidence type="ECO:0000313" key="8">
    <source>
        <dbReference type="Proteomes" id="UP000295066"/>
    </source>
</evidence>
<evidence type="ECO:0000256" key="3">
    <source>
        <dbReference type="ARBA" id="ARBA00022898"/>
    </source>
</evidence>
<feature type="domain" description="Aromatic amino acid beta-eliminating lyase/threonine aldolase" evidence="6">
    <location>
        <begin position="48"/>
        <end position="424"/>
    </location>
</feature>
<protein>
    <submittedName>
        <fullName evidence="7">Tryptophanase</fullName>
    </submittedName>
</protein>
<evidence type="ECO:0000256" key="4">
    <source>
        <dbReference type="ARBA" id="ARBA00023239"/>
    </source>
</evidence>
<dbReference type="RefSeq" id="WP_133958810.1">
    <property type="nucleotide sequence ID" value="NZ_SORI01000020.1"/>
</dbReference>
<dbReference type="Gene3D" id="3.40.640.10">
    <property type="entry name" value="Type I PLP-dependent aspartate aminotransferase-like (Major domain)"/>
    <property type="match status" value="1"/>
</dbReference>
<comment type="caution">
    <text evidence="7">The sequence shown here is derived from an EMBL/GenBank/DDBJ whole genome shotgun (WGS) entry which is preliminary data.</text>
</comment>
<evidence type="ECO:0000256" key="2">
    <source>
        <dbReference type="ARBA" id="ARBA00009721"/>
    </source>
</evidence>
<dbReference type="InterPro" id="IPR011166">
    <property type="entry name" value="Beta-eliminating_lyase"/>
</dbReference>
<dbReference type="InterPro" id="IPR015421">
    <property type="entry name" value="PyrdxlP-dep_Trfase_major"/>
</dbReference>
<evidence type="ECO:0000256" key="1">
    <source>
        <dbReference type="ARBA" id="ARBA00001933"/>
    </source>
</evidence>
<dbReference type="GO" id="GO:0016830">
    <property type="term" value="F:carbon-carbon lyase activity"/>
    <property type="evidence" value="ECO:0007669"/>
    <property type="project" value="InterPro"/>
</dbReference>
<reference evidence="7 8" key="1">
    <citation type="submission" date="2019-03" db="EMBL/GenBank/DDBJ databases">
        <title>Genomic Encyclopedia of Type Strains, Phase IV (KMG-IV): sequencing the most valuable type-strain genomes for metagenomic binning, comparative biology and taxonomic classification.</title>
        <authorList>
            <person name="Goeker M."/>
        </authorList>
    </citation>
    <scope>NUCLEOTIDE SEQUENCE [LARGE SCALE GENOMIC DNA]</scope>
    <source>
        <strain evidence="7 8">DSM 25964</strain>
    </source>
</reference>
<dbReference type="Proteomes" id="UP000295066">
    <property type="component" value="Unassembled WGS sequence"/>
</dbReference>
<organism evidence="7 8">
    <name type="scientific">Aminivibrio pyruvatiphilus</name>
    <dbReference type="NCBI Taxonomy" id="1005740"/>
    <lineage>
        <taxon>Bacteria</taxon>
        <taxon>Thermotogati</taxon>
        <taxon>Synergistota</taxon>
        <taxon>Synergistia</taxon>
        <taxon>Synergistales</taxon>
        <taxon>Aminobacteriaceae</taxon>
        <taxon>Aminivibrio</taxon>
    </lineage>
</organism>
<dbReference type="SUPFAM" id="SSF53383">
    <property type="entry name" value="PLP-dependent transferases"/>
    <property type="match status" value="1"/>
</dbReference>
<dbReference type="Pfam" id="PF01212">
    <property type="entry name" value="Beta_elim_lyase"/>
    <property type="match status" value="1"/>
</dbReference>
<dbReference type="NCBIfam" id="NF009709">
    <property type="entry name" value="PRK13238.1"/>
    <property type="match status" value="1"/>
</dbReference>
<evidence type="ECO:0000313" key="7">
    <source>
        <dbReference type="EMBL" id="TDY55953.1"/>
    </source>
</evidence>
<dbReference type="PANTHER" id="PTHR32325:SF4">
    <property type="entry name" value="TRYPTOPHANASE"/>
    <property type="match status" value="1"/>
</dbReference>
<dbReference type="GO" id="GO:0009072">
    <property type="term" value="P:aromatic amino acid metabolic process"/>
    <property type="evidence" value="ECO:0007669"/>
    <property type="project" value="InterPro"/>
</dbReference>